<dbReference type="RefSeq" id="WP_209437459.1">
    <property type="nucleotide sequence ID" value="NZ_FLTX01000005.1"/>
</dbReference>
<feature type="domain" description="DUF4062" evidence="1">
    <location>
        <begin position="16"/>
        <end position="100"/>
    </location>
</feature>
<reference evidence="2 3" key="1">
    <citation type="submission" date="2016-06" db="EMBL/GenBank/DDBJ databases">
        <authorList>
            <person name="Kjaerup R.B."/>
            <person name="Dalgaard T.S."/>
            <person name="Juul-Madsen H.R."/>
        </authorList>
    </citation>
    <scope>NUCLEOTIDE SEQUENCE [LARGE SCALE GENOMIC DNA]</scope>
    <source>
        <strain evidence="2">LMG947</strain>
    </source>
</reference>
<name>A0A1C3NGS5_9XANT</name>
<protein>
    <recommendedName>
        <fullName evidence="1">DUF4062 domain-containing protein</fullName>
    </recommendedName>
</protein>
<evidence type="ECO:0000313" key="2">
    <source>
        <dbReference type="EMBL" id="SBV49609.1"/>
    </source>
</evidence>
<dbReference type="Proteomes" id="UP000092503">
    <property type="component" value="Unassembled WGS sequence"/>
</dbReference>
<sequence>MSKSSKKATGTQPPTIMISSTVYGFEELLDRIYALLTEFGYNVWCSHIGTLPVYSSLNAFESCLKAVEDCDLFFALITPKYGSGVVKGEISITHQEIIKAIELNKPRWLLAHDHVIFARTILAGLGHKNPKERSELNFKGSQVLDDLRVIDMYEAAIRNEIEFVDRKGNWVQKFVSDSDALRYATAQFYRFQEVERFLKEQLGDSRRVMEIVSGGVT</sequence>
<organism evidence="2 3">
    <name type="scientific">Xanthomonas bromi</name>
    <dbReference type="NCBI Taxonomy" id="56449"/>
    <lineage>
        <taxon>Bacteria</taxon>
        <taxon>Pseudomonadati</taxon>
        <taxon>Pseudomonadota</taxon>
        <taxon>Gammaproteobacteria</taxon>
        <taxon>Lysobacterales</taxon>
        <taxon>Lysobacteraceae</taxon>
        <taxon>Xanthomonas</taxon>
    </lineage>
</organism>
<dbReference type="Pfam" id="PF13271">
    <property type="entry name" value="DUF4062"/>
    <property type="match status" value="1"/>
</dbReference>
<dbReference type="InterPro" id="IPR025139">
    <property type="entry name" value="DUF4062"/>
</dbReference>
<gene>
    <name evidence="2" type="ORF">XBLMG947_0381</name>
</gene>
<evidence type="ECO:0000313" key="3">
    <source>
        <dbReference type="Proteomes" id="UP000092503"/>
    </source>
</evidence>
<evidence type="ECO:0000259" key="1">
    <source>
        <dbReference type="Pfam" id="PF13271"/>
    </source>
</evidence>
<proteinExistence type="predicted"/>
<accession>A0A1C3NGS5</accession>
<dbReference type="EMBL" id="FLTX01000005">
    <property type="protein sequence ID" value="SBV49609.1"/>
    <property type="molecule type" value="Genomic_DNA"/>
</dbReference>
<dbReference type="AlphaFoldDB" id="A0A1C3NGS5"/>